<organism evidence="4 5">
    <name type="scientific">Sphingomonas abaci</name>
    <dbReference type="NCBI Taxonomy" id="237611"/>
    <lineage>
        <taxon>Bacteria</taxon>
        <taxon>Pseudomonadati</taxon>
        <taxon>Pseudomonadota</taxon>
        <taxon>Alphaproteobacteria</taxon>
        <taxon>Sphingomonadales</taxon>
        <taxon>Sphingomonadaceae</taxon>
        <taxon>Sphingomonas</taxon>
    </lineage>
</organism>
<dbReference type="Pfam" id="PF00589">
    <property type="entry name" value="Phage_integrase"/>
    <property type="match status" value="1"/>
</dbReference>
<keyword evidence="1" id="KW-0233">DNA recombination</keyword>
<keyword evidence="5" id="KW-1185">Reference proteome</keyword>
<dbReference type="GO" id="GO:0003677">
    <property type="term" value="F:DNA binding"/>
    <property type="evidence" value="ECO:0007669"/>
    <property type="project" value="InterPro"/>
</dbReference>
<feature type="domain" description="Tyr recombinase" evidence="3">
    <location>
        <begin position="78"/>
        <end position="155"/>
    </location>
</feature>
<dbReference type="Proteomes" id="UP000574769">
    <property type="component" value="Unassembled WGS sequence"/>
</dbReference>
<dbReference type="GO" id="GO:0006310">
    <property type="term" value="P:DNA recombination"/>
    <property type="evidence" value="ECO:0007669"/>
    <property type="project" value="UniProtKB-KW"/>
</dbReference>
<dbReference type="SUPFAM" id="SSF56349">
    <property type="entry name" value="DNA breaking-rejoining enzymes"/>
    <property type="match status" value="1"/>
</dbReference>
<name>A0A7W7AK72_9SPHN</name>
<evidence type="ECO:0000313" key="5">
    <source>
        <dbReference type="Proteomes" id="UP000574769"/>
    </source>
</evidence>
<dbReference type="EMBL" id="JACHNY010000005">
    <property type="protein sequence ID" value="MBB4618534.1"/>
    <property type="molecule type" value="Genomic_DNA"/>
</dbReference>
<evidence type="ECO:0000259" key="3">
    <source>
        <dbReference type="Pfam" id="PF00589"/>
    </source>
</evidence>
<evidence type="ECO:0000256" key="1">
    <source>
        <dbReference type="ARBA" id="ARBA00023172"/>
    </source>
</evidence>
<evidence type="ECO:0000313" key="4">
    <source>
        <dbReference type="EMBL" id="MBB4618534.1"/>
    </source>
</evidence>
<dbReference type="InterPro" id="IPR002104">
    <property type="entry name" value="Integrase_catalytic"/>
</dbReference>
<dbReference type="AlphaFoldDB" id="A0A7W7AK72"/>
<evidence type="ECO:0000256" key="2">
    <source>
        <dbReference type="SAM" id="MobiDB-lite"/>
    </source>
</evidence>
<dbReference type="InterPro" id="IPR013762">
    <property type="entry name" value="Integrase-like_cat_sf"/>
</dbReference>
<gene>
    <name evidence="4" type="ORF">GGQ96_002677</name>
</gene>
<comment type="caution">
    <text evidence="4">The sequence shown here is derived from an EMBL/GenBank/DDBJ whole genome shotgun (WGS) entry which is preliminary data.</text>
</comment>
<feature type="region of interest" description="Disordered" evidence="2">
    <location>
        <begin position="52"/>
        <end position="71"/>
    </location>
</feature>
<reference evidence="4 5" key="1">
    <citation type="submission" date="2020-08" db="EMBL/GenBank/DDBJ databases">
        <title>Genomic Encyclopedia of Type Strains, Phase IV (KMG-IV): sequencing the most valuable type-strain genomes for metagenomic binning, comparative biology and taxonomic classification.</title>
        <authorList>
            <person name="Goeker M."/>
        </authorList>
    </citation>
    <scope>NUCLEOTIDE SEQUENCE [LARGE SCALE GENOMIC DNA]</scope>
    <source>
        <strain evidence="4 5">DSM 15867</strain>
    </source>
</reference>
<dbReference type="InterPro" id="IPR011010">
    <property type="entry name" value="DNA_brk_join_enz"/>
</dbReference>
<accession>A0A7W7AK72</accession>
<dbReference type="RefSeq" id="WP_184115468.1">
    <property type="nucleotide sequence ID" value="NZ_JACHNY010000005.1"/>
</dbReference>
<dbReference type="GO" id="GO:0015074">
    <property type="term" value="P:DNA integration"/>
    <property type="evidence" value="ECO:0007669"/>
    <property type="project" value="InterPro"/>
</dbReference>
<dbReference type="Gene3D" id="1.10.443.10">
    <property type="entry name" value="Intergrase catalytic core"/>
    <property type="match status" value="1"/>
</dbReference>
<proteinExistence type="predicted"/>
<sequence>MRAFVIDHGAAPPSTIAARAHHVVHPASAEAFKQHFGADRRGTRSDLFHPLGLGPCTSSAKPEDGRQARSKRRLDMPITRALKVIFDAQTHEAKTILTRNGKRWDSVNFDHRWREAVVAAGWEELYFHDLRGTTCTMLAQPGATPSEIAAIPGWWASTVARMLDGYQSTTTSLSDSATAKLEAHDARLQNVASADPKTEGRP</sequence>
<protein>
    <submittedName>
        <fullName evidence="4">Integrase</fullName>
    </submittedName>
</protein>